<reference evidence="8" key="1">
    <citation type="journal article" date="2021" name="J Fungi (Basel)">
        <title>Genomic and Metabolomic Analyses of the Marine Fungus Emericellopsis cladophorae: Insights into Saltwater Adaptability Mechanisms and Its Biosynthetic Potential.</title>
        <authorList>
            <person name="Goncalves M.F.M."/>
            <person name="Hilario S."/>
            <person name="Van de Peer Y."/>
            <person name="Esteves A.C."/>
            <person name="Alves A."/>
        </authorList>
    </citation>
    <scope>NUCLEOTIDE SEQUENCE</scope>
    <source>
        <strain evidence="8">MUM 19.33</strain>
    </source>
</reference>
<evidence type="ECO:0000259" key="7">
    <source>
        <dbReference type="Pfam" id="PF20684"/>
    </source>
</evidence>
<evidence type="ECO:0000256" key="1">
    <source>
        <dbReference type="ARBA" id="ARBA00004141"/>
    </source>
</evidence>
<keyword evidence="4 6" id="KW-0472">Membrane</keyword>
<feature type="transmembrane region" description="Helical" evidence="6">
    <location>
        <begin position="12"/>
        <end position="36"/>
    </location>
</feature>
<dbReference type="InterPro" id="IPR052337">
    <property type="entry name" value="SAT4-like"/>
</dbReference>
<name>A0A9P9XZN3_9HYPO</name>
<sequence length="391" mass="43514">MYVADIDIVPRNYGLVVSLFVFVTLALLAVIMRIYTRLSLVQNVGADDVLIVLAALGTLGFLISVMEQIRYGLGDGVDYAVLPNFLQSLYSTIIAYTVTHFSVKFSILFQCRRIFKVQTAQRLFLGLILYLAAYGVFCFSSTVITCWPIAKYWNDSIAGGCIDRMTLHYVFAGINIFNDILLLVSPMPFLSGIQIARRAKYVLIGVFACGGFACIVAIIRLHALYINNSSPINLQPVTGVDIALWSGLEINVAILCACVPALKPLFVRVFPRLITSFSDSAKRSRENELPSRDRSGNIHLRCFEQKRNVHIHSDDRTLVEPEYDEERGHHIKRVSHAGGIEIKVQRDFEASSANNRDEEDGLTKIVASSPSWQLRVSGAGKRDSLYQPPGS</sequence>
<evidence type="ECO:0000313" key="9">
    <source>
        <dbReference type="Proteomes" id="UP001055219"/>
    </source>
</evidence>
<keyword evidence="2 6" id="KW-0812">Transmembrane</keyword>
<feature type="domain" description="Rhodopsin" evidence="7">
    <location>
        <begin position="32"/>
        <end position="267"/>
    </location>
</feature>
<dbReference type="OrthoDB" id="4916771at2759"/>
<keyword evidence="3 6" id="KW-1133">Transmembrane helix</keyword>
<proteinExistence type="inferred from homology"/>
<comment type="caution">
    <text evidence="8">The sequence shown here is derived from an EMBL/GenBank/DDBJ whole genome shotgun (WGS) entry which is preliminary data.</text>
</comment>
<evidence type="ECO:0000256" key="5">
    <source>
        <dbReference type="ARBA" id="ARBA00038359"/>
    </source>
</evidence>
<evidence type="ECO:0000256" key="3">
    <source>
        <dbReference type="ARBA" id="ARBA00022989"/>
    </source>
</evidence>
<evidence type="ECO:0000256" key="2">
    <source>
        <dbReference type="ARBA" id="ARBA00022692"/>
    </source>
</evidence>
<evidence type="ECO:0000256" key="6">
    <source>
        <dbReference type="SAM" id="Phobius"/>
    </source>
</evidence>
<keyword evidence="9" id="KW-1185">Reference proteome</keyword>
<dbReference type="EMBL" id="JAGIXG020000027">
    <property type="protein sequence ID" value="KAI6780834.1"/>
    <property type="molecule type" value="Genomic_DNA"/>
</dbReference>
<dbReference type="GeneID" id="75833789"/>
<organism evidence="8 9">
    <name type="scientific">Emericellopsis cladophorae</name>
    <dbReference type="NCBI Taxonomy" id="2686198"/>
    <lineage>
        <taxon>Eukaryota</taxon>
        <taxon>Fungi</taxon>
        <taxon>Dikarya</taxon>
        <taxon>Ascomycota</taxon>
        <taxon>Pezizomycotina</taxon>
        <taxon>Sordariomycetes</taxon>
        <taxon>Hypocreomycetidae</taxon>
        <taxon>Hypocreales</taxon>
        <taxon>Bionectriaceae</taxon>
        <taxon>Emericellopsis</taxon>
    </lineage>
</organism>
<protein>
    <recommendedName>
        <fullName evidence="7">Rhodopsin domain-containing protein</fullName>
    </recommendedName>
</protein>
<dbReference type="AlphaFoldDB" id="A0A9P9XZN3"/>
<dbReference type="PANTHER" id="PTHR33048:SF123">
    <property type="entry name" value="INTEGRAL MEMBRANE PROTEIN"/>
    <property type="match status" value="1"/>
</dbReference>
<comment type="subcellular location">
    <subcellularLocation>
        <location evidence="1">Membrane</location>
        <topology evidence="1">Multi-pass membrane protein</topology>
    </subcellularLocation>
</comment>
<evidence type="ECO:0000313" key="8">
    <source>
        <dbReference type="EMBL" id="KAI6780834.1"/>
    </source>
</evidence>
<gene>
    <name evidence="8" type="ORF">J7T54_007313</name>
</gene>
<dbReference type="InterPro" id="IPR049326">
    <property type="entry name" value="Rhodopsin_dom_fungi"/>
</dbReference>
<feature type="transmembrane region" description="Helical" evidence="6">
    <location>
        <begin position="201"/>
        <end position="222"/>
    </location>
</feature>
<accession>A0A9P9XZN3</accession>
<comment type="similarity">
    <text evidence="5">Belongs to the SAT4 family.</text>
</comment>
<reference evidence="8" key="2">
    <citation type="submission" date="2022-07" db="EMBL/GenBank/DDBJ databases">
        <authorList>
            <person name="Goncalves M.F.M."/>
            <person name="Hilario S."/>
            <person name="Van De Peer Y."/>
            <person name="Esteves A.C."/>
            <person name="Alves A."/>
        </authorList>
    </citation>
    <scope>NUCLEOTIDE SEQUENCE</scope>
    <source>
        <strain evidence="8">MUM 19.33</strain>
    </source>
</reference>
<feature type="transmembrane region" description="Helical" evidence="6">
    <location>
        <begin position="123"/>
        <end position="150"/>
    </location>
</feature>
<feature type="transmembrane region" description="Helical" evidence="6">
    <location>
        <begin position="89"/>
        <end position="111"/>
    </location>
</feature>
<dbReference type="GO" id="GO:0016020">
    <property type="term" value="C:membrane"/>
    <property type="evidence" value="ECO:0007669"/>
    <property type="project" value="UniProtKB-SubCell"/>
</dbReference>
<feature type="transmembrane region" description="Helical" evidence="6">
    <location>
        <begin position="48"/>
        <end position="69"/>
    </location>
</feature>
<dbReference type="Proteomes" id="UP001055219">
    <property type="component" value="Unassembled WGS sequence"/>
</dbReference>
<feature type="transmembrane region" description="Helical" evidence="6">
    <location>
        <begin position="170"/>
        <end position="189"/>
    </location>
</feature>
<dbReference type="PANTHER" id="PTHR33048">
    <property type="entry name" value="PTH11-LIKE INTEGRAL MEMBRANE PROTEIN (AFU_ORTHOLOGUE AFUA_5G11245)"/>
    <property type="match status" value="1"/>
</dbReference>
<dbReference type="Pfam" id="PF20684">
    <property type="entry name" value="Fung_rhodopsin"/>
    <property type="match status" value="1"/>
</dbReference>
<evidence type="ECO:0000256" key="4">
    <source>
        <dbReference type="ARBA" id="ARBA00023136"/>
    </source>
</evidence>
<dbReference type="RefSeq" id="XP_051361690.1">
    <property type="nucleotide sequence ID" value="XM_051507001.1"/>
</dbReference>